<accession>A0A3S4ZAW0</accession>
<evidence type="ECO:0000313" key="2">
    <source>
        <dbReference type="EMBL" id="VEL06838.1"/>
    </source>
</evidence>
<feature type="transmembrane region" description="Helical" evidence="1">
    <location>
        <begin position="12"/>
        <end position="32"/>
    </location>
</feature>
<organism evidence="2 3">
    <name type="scientific">Protopolystoma xenopodis</name>
    <dbReference type="NCBI Taxonomy" id="117903"/>
    <lineage>
        <taxon>Eukaryota</taxon>
        <taxon>Metazoa</taxon>
        <taxon>Spiralia</taxon>
        <taxon>Lophotrochozoa</taxon>
        <taxon>Platyhelminthes</taxon>
        <taxon>Monogenea</taxon>
        <taxon>Polyopisthocotylea</taxon>
        <taxon>Polystomatidea</taxon>
        <taxon>Polystomatidae</taxon>
        <taxon>Protopolystoma</taxon>
    </lineage>
</organism>
<keyword evidence="3" id="KW-1185">Reference proteome</keyword>
<dbReference type="AlphaFoldDB" id="A0A3S4ZAW0"/>
<keyword evidence="1" id="KW-0472">Membrane</keyword>
<dbReference type="Proteomes" id="UP000784294">
    <property type="component" value="Unassembled WGS sequence"/>
</dbReference>
<feature type="transmembrane region" description="Helical" evidence="1">
    <location>
        <begin position="52"/>
        <end position="71"/>
    </location>
</feature>
<name>A0A3S4ZAW0_9PLAT</name>
<protein>
    <submittedName>
        <fullName evidence="2">Uncharacterized protein</fullName>
    </submittedName>
</protein>
<keyword evidence="1" id="KW-1133">Transmembrane helix</keyword>
<sequence>MISSIPIRLVHVIYPLCINLLYAVFTFVFWTSGAPGPSGKGTIYEQINWSRPIMAIVACQLVIILSLLIHVRSGWY</sequence>
<comment type="caution">
    <text evidence="2">The sequence shown here is derived from an EMBL/GenBank/DDBJ whole genome shotgun (WGS) entry which is preliminary data.</text>
</comment>
<gene>
    <name evidence="2" type="ORF">PXEA_LOCUS278</name>
</gene>
<dbReference type="EMBL" id="CAAALY010000494">
    <property type="protein sequence ID" value="VEL06838.1"/>
    <property type="molecule type" value="Genomic_DNA"/>
</dbReference>
<evidence type="ECO:0000313" key="3">
    <source>
        <dbReference type="Proteomes" id="UP000784294"/>
    </source>
</evidence>
<keyword evidence="1" id="KW-0812">Transmembrane</keyword>
<proteinExistence type="predicted"/>
<evidence type="ECO:0000256" key="1">
    <source>
        <dbReference type="SAM" id="Phobius"/>
    </source>
</evidence>
<reference evidence="2" key="1">
    <citation type="submission" date="2018-11" db="EMBL/GenBank/DDBJ databases">
        <authorList>
            <consortium name="Pathogen Informatics"/>
        </authorList>
    </citation>
    <scope>NUCLEOTIDE SEQUENCE</scope>
</reference>
<dbReference type="OrthoDB" id="419711at2759"/>